<evidence type="ECO:0000256" key="4">
    <source>
        <dbReference type="ARBA" id="ARBA00023027"/>
    </source>
</evidence>
<dbReference type="GO" id="GO:0015079">
    <property type="term" value="F:potassium ion transmembrane transporter activity"/>
    <property type="evidence" value="ECO:0007669"/>
    <property type="project" value="InterPro"/>
</dbReference>
<accession>A0A3S9MJV3</accession>
<feature type="domain" description="RCK N-terminal" evidence="5">
    <location>
        <begin position="14"/>
        <end position="132"/>
    </location>
</feature>
<dbReference type="InterPro" id="IPR036721">
    <property type="entry name" value="RCK_C_sf"/>
</dbReference>
<keyword evidence="3" id="KW-0630">Potassium</keyword>
<dbReference type="PROSITE" id="PS51202">
    <property type="entry name" value="RCK_C"/>
    <property type="match status" value="1"/>
</dbReference>
<dbReference type="GO" id="GO:0005886">
    <property type="term" value="C:plasma membrane"/>
    <property type="evidence" value="ECO:0007669"/>
    <property type="project" value="InterPro"/>
</dbReference>
<dbReference type="Gene3D" id="3.30.70.1450">
    <property type="entry name" value="Regulator of K+ conductance, C-terminal domain"/>
    <property type="match status" value="1"/>
</dbReference>
<evidence type="ECO:0000259" key="6">
    <source>
        <dbReference type="PROSITE" id="PS51202"/>
    </source>
</evidence>
<evidence type="ECO:0000256" key="2">
    <source>
        <dbReference type="ARBA" id="ARBA00022538"/>
    </source>
</evidence>
<dbReference type="OrthoDB" id="3208998at2"/>
<dbReference type="PROSITE" id="PS51201">
    <property type="entry name" value="RCK_N"/>
    <property type="match status" value="1"/>
</dbReference>
<organism evidence="7 8">
    <name type="scientific">Streptomyces cyaneochromogenes</name>
    <dbReference type="NCBI Taxonomy" id="2496836"/>
    <lineage>
        <taxon>Bacteria</taxon>
        <taxon>Bacillati</taxon>
        <taxon>Actinomycetota</taxon>
        <taxon>Actinomycetes</taxon>
        <taxon>Kitasatosporales</taxon>
        <taxon>Streptomycetaceae</taxon>
        <taxon>Streptomyces</taxon>
    </lineage>
</organism>
<dbReference type="InterPro" id="IPR003148">
    <property type="entry name" value="RCK_N"/>
</dbReference>
<dbReference type="Proteomes" id="UP000280298">
    <property type="component" value="Chromosome"/>
</dbReference>
<evidence type="ECO:0000256" key="3">
    <source>
        <dbReference type="ARBA" id="ARBA00022958"/>
    </source>
</evidence>
<keyword evidence="8" id="KW-1185">Reference proteome</keyword>
<dbReference type="InterPro" id="IPR050721">
    <property type="entry name" value="Trk_Ktr_HKT_K-transport"/>
</dbReference>
<proteinExistence type="predicted"/>
<evidence type="ECO:0000313" key="7">
    <source>
        <dbReference type="EMBL" id="AZQ39450.1"/>
    </source>
</evidence>
<dbReference type="PANTHER" id="PTHR43833">
    <property type="entry name" value="POTASSIUM CHANNEL PROTEIN 2-RELATED-RELATED"/>
    <property type="match status" value="1"/>
</dbReference>
<protein>
    <recommendedName>
        <fullName evidence="1">Trk system potassium uptake protein TrkA</fullName>
    </recommendedName>
</protein>
<dbReference type="PRINTS" id="PR00335">
    <property type="entry name" value="KUPTAKETRKA"/>
</dbReference>
<keyword evidence="4" id="KW-0520">NAD</keyword>
<feature type="domain" description="RCK C-terminal" evidence="6">
    <location>
        <begin position="150"/>
        <end position="229"/>
    </location>
</feature>
<keyword evidence="2" id="KW-0633">Potassium transport</keyword>
<evidence type="ECO:0000259" key="5">
    <source>
        <dbReference type="PROSITE" id="PS51201"/>
    </source>
</evidence>
<evidence type="ECO:0000313" key="8">
    <source>
        <dbReference type="Proteomes" id="UP000280298"/>
    </source>
</evidence>
<dbReference type="KEGG" id="scya:EJ357_43470"/>
<keyword evidence="2" id="KW-0406">Ion transport</keyword>
<evidence type="ECO:0000256" key="1">
    <source>
        <dbReference type="ARBA" id="ARBA00017378"/>
    </source>
</evidence>
<dbReference type="Gene3D" id="3.40.50.720">
    <property type="entry name" value="NAD(P)-binding Rossmann-like Domain"/>
    <property type="match status" value="1"/>
</dbReference>
<dbReference type="PANTHER" id="PTHR43833:SF8">
    <property type="entry name" value="TRK SYSTEM POTASSIUM UPTAKE PROTEIN TRKA"/>
    <property type="match status" value="1"/>
</dbReference>
<dbReference type="AlphaFoldDB" id="A0A3S9MJV3"/>
<dbReference type="InterPro" id="IPR006036">
    <property type="entry name" value="K_uptake_TrkA"/>
</dbReference>
<gene>
    <name evidence="7" type="ORF">EJ357_43470</name>
</gene>
<name>A0A3S9MJV3_9ACTN</name>
<dbReference type="Pfam" id="PF02254">
    <property type="entry name" value="TrkA_N"/>
    <property type="match status" value="1"/>
</dbReference>
<dbReference type="EMBL" id="CP034539">
    <property type="protein sequence ID" value="AZQ39450.1"/>
    <property type="molecule type" value="Genomic_DNA"/>
</dbReference>
<dbReference type="SUPFAM" id="SSF116726">
    <property type="entry name" value="TrkA C-terminal domain-like"/>
    <property type="match status" value="1"/>
</dbReference>
<dbReference type="SUPFAM" id="SSF51735">
    <property type="entry name" value="NAD(P)-binding Rossmann-fold domains"/>
    <property type="match status" value="1"/>
</dbReference>
<sequence length="233" mass="25379">MAAPPCEPPERSPAVKVIVVGCGRVGSTLAGLLATEGHDVQVVDRRPKAAQRLPDSPRIRFHEGNGYSRAVLRTAGIEHADAFVAVTSGDNSNIVSARTAKETYRVPIVLARIYDPRRADIYRELGIPTIASVRWTVHQIHQMLLHRHLSPELSFGNGETLLIRSEVPDYLIGRRLTEFDVDGEIRVVEVTRAGRSLIPAHSTPAQAGDLVTFAVAATALGRLRGFLDKELGT</sequence>
<dbReference type="InterPro" id="IPR036291">
    <property type="entry name" value="NAD(P)-bd_dom_sf"/>
</dbReference>
<dbReference type="InterPro" id="IPR006037">
    <property type="entry name" value="RCK_C"/>
</dbReference>
<keyword evidence="2" id="KW-0813">Transport</keyword>
<reference evidence="7 8" key="1">
    <citation type="journal article" date="2019" name="Int. J. Syst. Evol. Microbiol.">
        <title>Streptomyces cyaneochromogenes sp. nov., a blue pigment-producing actinomycete from manganese-contaminated soil.</title>
        <authorList>
            <person name="Tang X."/>
            <person name="Zhao J."/>
            <person name="Li K."/>
            <person name="Chen Z."/>
            <person name="Sun Y."/>
            <person name="Gao J."/>
        </authorList>
    </citation>
    <scope>NUCLEOTIDE SEQUENCE [LARGE SCALE GENOMIC DNA]</scope>
    <source>
        <strain evidence="7 8">MK-45</strain>
    </source>
</reference>